<evidence type="ECO:0000313" key="9">
    <source>
        <dbReference type="EMBL" id="PIA32451.1"/>
    </source>
</evidence>
<dbReference type="GO" id="GO:0004497">
    <property type="term" value="F:monooxygenase activity"/>
    <property type="evidence" value="ECO:0007669"/>
    <property type="project" value="UniProtKB-KW"/>
</dbReference>
<dbReference type="GO" id="GO:0044550">
    <property type="term" value="P:secondary metabolite biosynthetic process"/>
    <property type="evidence" value="ECO:0007669"/>
    <property type="project" value="UniProtKB-ARBA"/>
</dbReference>
<dbReference type="InterPro" id="IPR002401">
    <property type="entry name" value="Cyt_P450_E_grp-I"/>
</dbReference>
<keyword evidence="7" id="KW-0503">Monooxygenase</keyword>
<organism evidence="9 10">
    <name type="scientific">Aquilegia coerulea</name>
    <name type="common">Rocky mountain columbine</name>
    <dbReference type="NCBI Taxonomy" id="218851"/>
    <lineage>
        <taxon>Eukaryota</taxon>
        <taxon>Viridiplantae</taxon>
        <taxon>Streptophyta</taxon>
        <taxon>Embryophyta</taxon>
        <taxon>Tracheophyta</taxon>
        <taxon>Spermatophyta</taxon>
        <taxon>Magnoliopsida</taxon>
        <taxon>Ranunculales</taxon>
        <taxon>Ranunculaceae</taxon>
        <taxon>Thalictroideae</taxon>
        <taxon>Aquilegia</taxon>
    </lineage>
</organism>
<proteinExistence type="inferred from homology"/>
<comment type="cofactor">
    <cofactor evidence="1 6">
        <name>heme</name>
        <dbReference type="ChEBI" id="CHEBI:30413"/>
    </cofactor>
</comment>
<evidence type="ECO:0000256" key="4">
    <source>
        <dbReference type="ARBA" id="ARBA00023002"/>
    </source>
</evidence>
<protein>
    <recommendedName>
        <fullName evidence="11">Cytochrome P450</fullName>
    </recommendedName>
</protein>
<evidence type="ECO:0000256" key="5">
    <source>
        <dbReference type="ARBA" id="ARBA00023004"/>
    </source>
</evidence>
<dbReference type="InterPro" id="IPR001128">
    <property type="entry name" value="Cyt_P450"/>
</dbReference>
<dbReference type="InterPro" id="IPR036396">
    <property type="entry name" value="Cyt_P450_sf"/>
</dbReference>
<evidence type="ECO:0000256" key="8">
    <source>
        <dbReference type="SAM" id="Phobius"/>
    </source>
</evidence>
<dbReference type="InterPro" id="IPR017972">
    <property type="entry name" value="Cyt_P450_CS"/>
</dbReference>
<accession>A0A2G5CMD6</accession>
<dbReference type="GO" id="GO:0016705">
    <property type="term" value="F:oxidoreductase activity, acting on paired donors, with incorporation or reduction of molecular oxygen"/>
    <property type="evidence" value="ECO:0007669"/>
    <property type="project" value="InterPro"/>
</dbReference>
<dbReference type="AlphaFoldDB" id="A0A2G5CMD6"/>
<keyword evidence="5 6" id="KW-0408">Iron</keyword>
<dbReference type="FunFam" id="1.10.630.10:FF:000022">
    <property type="entry name" value="Taxadiene 5-alpha hydroxylase"/>
    <property type="match status" value="1"/>
</dbReference>
<comment type="similarity">
    <text evidence="2 7">Belongs to the cytochrome P450 family.</text>
</comment>
<keyword evidence="8" id="KW-1133">Transmembrane helix</keyword>
<evidence type="ECO:0000313" key="10">
    <source>
        <dbReference type="Proteomes" id="UP000230069"/>
    </source>
</evidence>
<reference evidence="9 10" key="1">
    <citation type="submission" date="2017-09" db="EMBL/GenBank/DDBJ databases">
        <title>WGS assembly of Aquilegia coerulea Goldsmith.</title>
        <authorList>
            <person name="Hodges S."/>
            <person name="Kramer E."/>
            <person name="Nordborg M."/>
            <person name="Tomkins J."/>
            <person name="Borevitz J."/>
            <person name="Derieg N."/>
            <person name="Yan J."/>
            <person name="Mihaltcheva S."/>
            <person name="Hayes R.D."/>
            <person name="Rokhsar D."/>
        </authorList>
    </citation>
    <scope>NUCLEOTIDE SEQUENCE [LARGE SCALE GENOMIC DNA]</scope>
    <source>
        <strain evidence="10">cv. Goldsmith</strain>
    </source>
</reference>
<dbReference type="CDD" id="cd11043">
    <property type="entry name" value="CYP90-like"/>
    <property type="match status" value="1"/>
</dbReference>
<evidence type="ECO:0008006" key="11">
    <source>
        <dbReference type="Google" id="ProtNLM"/>
    </source>
</evidence>
<dbReference type="SUPFAM" id="SSF48264">
    <property type="entry name" value="Cytochrome P450"/>
    <property type="match status" value="1"/>
</dbReference>
<dbReference type="PRINTS" id="PR00463">
    <property type="entry name" value="EP450I"/>
</dbReference>
<dbReference type="PANTHER" id="PTHR24286:SF256">
    <property type="entry name" value="CYTOCHROME P450 FAMILY PROTEIN"/>
    <property type="match status" value="1"/>
</dbReference>
<dbReference type="Proteomes" id="UP000230069">
    <property type="component" value="Unassembled WGS sequence"/>
</dbReference>
<feature type="binding site" description="axial binding residue" evidence="6">
    <location>
        <position position="454"/>
    </location>
    <ligand>
        <name>heme</name>
        <dbReference type="ChEBI" id="CHEBI:30413"/>
    </ligand>
    <ligandPart>
        <name>Fe</name>
        <dbReference type="ChEBI" id="CHEBI:18248"/>
    </ligandPart>
</feature>
<dbReference type="GO" id="GO:0005506">
    <property type="term" value="F:iron ion binding"/>
    <property type="evidence" value="ECO:0007669"/>
    <property type="project" value="InterPro"/>
</dbReference>
<dbReference type="OrthoDB" id="3945418at2759"/>
<dbReference type="InParanoid" id="A0A2G5CMD6"/>
<evidence type="ECO:0000256" key="7">
    <source>
        <dbReference type="RuleBase" id="RU000461"/>
    </source>
</evidence>
<evidence type="ECO:0000256" key="3">
    <source>
        <dbReference type="ARBA" id="ARBA00022723"/>
    </source>
</evidence>
<gene>
    <name evidence="9" type="ORF">AQUCO_04500213v1</name>
</gene>
<keyword evidence="4 7" id="KW-0560">Oxidoreductase</keyword>
<dbReference type="GO" id="GO:0020037">
    <property type="term" value="F:heme binding"/>
    <property type="evidence" value="ECO:0007669"/>
    <property type="project" value="InterPro"/>
</dbReference>
<evidence type="ECO:0000256" key="6">
    <source>
        <dbReference type="PIRSR" id="PIRSR602401-1"/>
    </source>
</evidence>
<dbReference type="EMBL" id="KZ305062">
    <property type="protein sequence ID" value="PIA32451.1"/>
    <property type="molecule type" value="Genomic_DNA"/>
</dbReference>
<keyword evidence="8" id="KW-0472">Membrane</keyword>
<name>A0A2G5CMD6_AQUCA</name>
<dbReference type="GO" id="GO:0016125">
    <property type="term" value="P:sterol metabolic process"/>
    <property type="evidence" value="ECO:0007669"/>
    <property type="project" value="TreeGrafter"/>
</dbReference>
<dbReference type="Gene3D" id="1.10.630.10">
    <property type="entry name" value="Cytochrome P450"/>
    <property type="match status" value="1"/>
</dbReference>
<dbReference type="STRING" id="218851.A0A2G5CMD6"/>
<sequence length="511" mass="57496">MDLEFLFVVEAEMSFIKGSQLLSFVASFLDMAFLALIAICIISFVFFLVILKKDGRGKNVPKGSLGLPLVGETISFLRAQNQDNGMEWIYERVSKYGPMFKTSLMGAPTVIIIGQAGNKFVLGSDDEVFAAKQPITISAISGKHHLFELTGNRYKFIKAAMVSFLKPESLQNYLAHMDDLIAENLHKETKYIDTLKAVDAMKRITFDVACTTLFGIDDEMTKKALLSDFTIAFKAIWSIPVNLPGTGFRKGINARTRIINRMLPIIKKKKEELAKGILNARSDVISCLLAIRDENQEPVTDIEVLDNFIMLMIASHDTAAILLSQIILKLAKDRKIYDTIREEQMGIINERQGGSNNLTWSEIQKMKYTWRVAQELMRITPPVFGSFRKAAKDTSFGGYDIPKGWQVLWVACATHLNNDIFDNPTTFDPSRFDSPAKPVPPYTYIPFGAGPRMCIGNEFGRVETLIVIHHLVTKFEWSQVYPNETITRRPMPYPSMGLPIKLKPITPSSKN</sequence>
<evidence type="ECO:0000256" key="1">
    <source>
        <dbReference type="ARBA" id="ARBA00001971"/>
    </source>
</evidence>
<dbReference type="PRINTS" id="PR00385">
    <property type="entry name" value="P450"/>
</dbReference>
<keyword evidence="8" id="KW-0812">Transmembrane</keyword>
<dbReference type="Pfam" id="PF00067">
    <property type="entry name" value="p450"/>
    <property type="match status" value="1"/>
</dbReference>
<feature type="transmembrane region" description="Helical" evidence="8">
    <location>
        <begin position="31"/>
        <end position="51"/>
    </location>
</feature>
<dbReference type="PROSITE" id="PS00086">
    <property type="entry name" value="CYTOCHROME_P450"/>
    <property type="match status" value="1"/>
</dbReference>
<dbReference type="PANTHER" id="PTHR24286">
    <property type="entry name" value="CYTOCHROME P450 26"/>
    <property type="match status" value="1"/>
</dbReference>
<keyword evidence="6 7" id="KW-0349">Heme</keyword>
<keyword evidence="3 6" id="KW-0479">Metal-binding</keyword>
<keyword evidence="10" id="KW-1185">Reference proteome</keyword>
<evidence type="ECO:0000256" key="2">
    <source>
        <dbReference type="ARBA" id="ARBA00010617"/>
    </source>
</evidence>